<proteinExistence type="predicted"/>
<keyword evidence="1" id="KW-0812">Transmembrane</keyword>
<evidence type="ECO:0000256" key="1">
    <source>
        <dbReference type="SAM" id="Phobius"/>
    </source>
</evidence>
<dbReference type="AlphaFoldDB" id="A0A8D8YLC8"/>
<sequence>MKKKKSSHKAKFALLGTNFTKIPFFTLRPKIPSIKGNSLQKYHHCRPFHFSIMLSKQRNHCIFLPISMRPWVFCVLISNGAAFVLILQFPLFIAHNAHYAHHNAHHT</sequence>
<accession>A0A8D8YLC8</accession>
<dbReference type="EMBL" id="HBUF01381662">
    <property type="protein sequence ID" value="CAG6730531.1"/>
    <property type="molecule type" value="Transcribed_RNA"/>
</dbReference>
<evidence type="ECO:0000313" key="2">
    <source>
        <dbReference type="EMBL" id="CAG6730531.1"/>
    </source>
</evidence>
<dbReference type="EMBL" id="HBUF01381663">
    <property type="protein sequence ID" value="CAG6730533.1"/>
    <property type="molecule type" value="Transcribed_RNA"/>
</dbReference>
<reference evidence="2" key="1">
    <citation type="submission" date="2021-05" db="EMBL/GenBank/DDBJ databases">
        <authorList>
            <person name="Alioto T."/>
            <person name="Alioto T."/>
            <person name="Gomez Garrido J."/>
        </authorList>
    </citation>
    <scope>NUCLEOTIDE SEQUENCE</scope>
</reference>
<protein>
    <submittedName>
        <fullName evidence="2">Uncharacterized protein</fullName>
    </submittedName>
</protein>
<feature type="transmembrane region" description="Helical" evidence="1">
    <location>
        <begin position="71"/>
        <end position="93"/>
    </location>
</feature>
<keyword evidence="1" id="KW-1133">Transmembrane helix</keyword>
<organism evidence="2">
    <name type="scientific">Cacopsylla melanoneura</name>
    <dbReference type="NCBI Taxonomy" id="428564"/>
    <lineage>
        <taxon>Eukaryota</taxon>
        <taxon>Metazoa</taxon>
        <taxon>Ecdysozoa</taxon>
        <taxon>Arthropoda</taxon>
        <taxon>Hexapoda</taxon>
        <taxon>Insecta</taxon>
        <taxon>Pterygota</taxon>
        <taxon>Neoptera</taxon>
        <taxon>Paraneoptera</taxon>
        <taxon>Hemiptera</taxon>
        <taxon>Sternorrhyncha</taxon>
        <taxon>Psylloidea</taxon>
        <taxon>Psyllidae</taxon>
        <taxon>Psyllinae</taxon>
        <taxon>Cacopsylla</taxon>
    </lineage>
</organism>
<keyword evidence="1" id="KW-0472">Membrane</keyword>
<name>A0A8D8YLC8_9HEMI</name>